<keyword evidence="1" id="KW-0812">Transmembrane</keyword>
<name>A0A5B7D4W8_PORTR</name>
<dbReference type="OrthoDB" id="8251490at2759"/>
<dbReference type="AlphaFoldDB" id="A0A5B7D4W8"/>
<dbReference type="EMBL" id="VSRR010000455">
    <property type="protein sequence ID" value="MPC15796.1"/>
    <property type="molecule type" value="Genomic_DNA"/>
</dbReference>
<keyword evidence="1" id="KW-0472">Membrane</keyword>
<keyword evidence="4" id="KW-1185">Reference proteome</keyword>
<feature type="transmembrane region" description="Helical" evidence="1">
    <location>
        <begin position="243"/>
        <end position="269"/>
    </location>
</feature>
<evidence type="ECO:0000313" key="4">
    <source>
        <dbReference type="Proteomes" id="UP000324222"/>
    </source>
</evidence>
<feature type="chain" id="PRO_5022680144" evidence="2">
    <location>
        <begin position="26"/>
        <end position="308"/>
    </location>
</feature>
<accession>A0A5B7D4W8</accession>
<comment type="caution">
    <text evidence="3">The sequence shown here is derived from an EMBL/GenBank/DDBJ whole genome shotgun (WGS) entry which is preliminary data.</text>
</comment>
<evidence type="ECO:0000256" key="2">
    <source>
        <dbReference type="SAM" id="SignalP"/>
    </source>
</evidence>
<keyword evidence="2" id="KW-0732">Signal</keyword>
<evidence type="ECO:0000313" key="3">
    <source>
        <dbReference type="EMBL" id="MPC15796.1"/>
    </source>
</evidence>
<keyword evidence="1" id="KW-1133">Transmembrane helix</keyword>
<proteinExistence type="predicted"/>
<protein>
    <submittedName>
        <fullName evidence="3">Uncharacterized protein</fullName>
    </submittedName>
</protein>
<evidence type="ECO:0000256" key="1">
    <source>
        <dbReference type="SAM" id="Phobius"/>
    </source>
</evidence>
<dbReference type="Proteomes" id="UP000324222">
    <property type="component" value="Unassembled WGS sequence"/>
</dbReference>
<organism evidence="3 4">
    <name type="scientific">Portunus trituberculatus</name>
    <name type="common">Swimming crab</name>
    <name type="synonym">Neptunus trituberculatus</name>
    <dbReference type="NCBI Taxonomy" id="210409"/>
    <lineage>
        <taxon>Eukaryota</taxon>
        <taxon>Metazoa</taxon>
        <taxon>Ecdysozoa</taxon>
        <taxon>Arthropoda</taxon>
        <taxon>Crustacea</taxon>
        <taxon>Multicrustacea</taxon>
        <taxon>Malacostraca</taxon>
        <taxon>Eumalacostraca</taxon>
        <taxon>Eucarida</taxon>
        <taxon>Decapoda</taxon>
        <taxon>Pleocyemata</taxon>
        <taxon>Brachyura</taxon>
        <taxon>Eubrachyura</taxon>
        <taxon>Portunoidea</taxon>
        <taxon>Portunidae</taxon>
        <taxon>Portuninae</taxon>
        <taxon>Portunus</taxon>
    </lineage>
</organism>
<feature type="transmembrane region" description="Helical" evidence="1">
    <location>
        <begin position="73"/>
        <end position="96"/>
    </location>
</feature>
<feature type="signal peptide" evidence="2">
    <location>
        <begin position="1"/>
        <end position="25"/>
    </location>
</feature>
<sequence length="308" mass="33440">MFTYNNQNFRLLLRVILFLHAPCLAELLPALSADSERDAALEGVEDKDPWERLGWTSSTTTGSNSVIVSGAGIVWILLWGVVSFIIGSAILCYWVGCEYASSGRRFSNLPRQASARPCGACRGDATNTWRAQLPVHNPRPVRGLPSLNQTSTSRALSQDPVFLPVQMMCRSLLSAPGPTPSRRDYPVPFRMNRTLVVLALVAGLATCAKGFSPEALDEYPVVADDDPESRLFLVTTNTTTVTIGYASFILGVTSIIVLGALCALAYFYVTGDDLNKYDYSGSGSGYTGSYARKAAYVTVNFVSLFVFT</sequence>
<gene>
    <name evidence="3" type="ORF">E2C01_008599</name>
</gene>
<reference evidence="3 4" key="1">
    <citation type="submission" date="2019-05" db="EMBL/GenBank/DDBJ databases">
        <title>Another draft genome of Portunus trituberculatus and its Hox gene families provides insights of decapod evolution.</title>
        <authorList>
            <person name="Jeong J.-H."/>
            <person name="Song I."/>
            <person name="Kim S."/>
            <person name="Choi T."/>
            <person name="Kim D."/>
            <person name="Ryu S."/>
            <person name="Kim W."/>
        </authorList>
    </citation>
    <scope>NUCLEOTIDE SEQUENCE [LARGE SCALE GENOMIC DNA]</scope>
    <source>
        <tissue evidence="3">Muscle</tissue>
    </source>
</reference>